<dbReference type="Pfam" id="PF00931">
    <property type="entry name" value="NB-ARC"/>
    <property type="match status" value="1"/>
</dbReference>
<dbReference type="SMART" id="SM00255">
    <property type="entry name" value="TIR"/>
    <property type="match status" value="1"/>
</dbReference>
<dbReference type="FunFam" id="3.40.50.10140:FF:000007">
    <property type="entry name" value="Disease resistance protein (TIR-NBS-LRR class)"/>
    <property type="match status" value="1"/>
</dbReference>
<dbReference type="Pfam" id="PF23282">
    <property type="entry name" value="WHD_ROQ1"/>
    <property type="match status" value="1"/>
</dbReference>
<dbReference type="Pfam" id="PF01582">
    <property type="entry name" value="TIR"/>
    <property type="match status" value="1"/>
</dbReference>
<dbReference type="InterPro" id="IPR044974">
    <property type="entry name" value="Disease_R_plants"/>
</dbReference>
<dbReference type="SMART" id="SM00364">
    <property type="entry name" value="LRR_BAC"/>
    <property type="match status" value="19"/>
</dbReference>
<protein>
    <submittedName>
        <fullName evidence="6">TMV resistance protein N</fullName>
    </submittedName>
</protein>
<evidence type="ECO:0000256" key="3">
    <source>
        <dbReference type="ARBA" id="ARBA00022821"/>
    </source>
</evidence>
<organism evidence="6 7">
    <name type="scientific">Mucuna pruriens</name>
    <name type="common">Velvet bean</name>
    <name type="synonym">Dolichos pruriens</name>
    <dbReference type="NCBI Taxonomy" id="157652"/>
    <lineage>
        <taxon>Eukaryota</taxon>
        <taxon>Viridiplantae</taxon>
        <taxon>Streptophyta</taxon>
        <taxon>Embryophyta</taxon>
        <taxon>Tracheophyta</taxon>
        <taxon>Spermatophyta</taxon>
        <taxon>Magnoliopsida</taxon>
        <taxon>eudicotyledons</taxon>
        <taxon>Gunneridae</taxon>
        <taxon>Pentapetalae</taxon>
        <taxon>rosids</taxon>
        <taxon>fabids</taxon>
        <taxon>Fabales</taxon>
        <taxon>Fabaceae</taxon>
        <taxon>Papilionoideae</taxon>
        <taxon>50 kb inversion clade</taxon>
        <taxon>NPAAA clade</taxon>
        <taxon>indigoferoid/millettioid clade</taxon>
        <taxon>Phaseoleae</taxon>
        <taxon>Mucuna</taxon>
    </lineage>
</organism>
<gene>
    <name evidence="6" type="primary">N</name>
    <name evidence="6" type="ORF">CR513_26751</name>
</gene>
<dbReference type="SUPFAM" id="SSF52058">
    <property type="entry name" value="L domain-like"/>
    <property type="match status" value="3"/>
</dbReference>
<dbReference type="InterPro" id="IPR058192">
    <property type="entry name" value="WHD_ROQ1-like"/>
</dbReference>
<dbReference type="InterPro" id="IPR032675">
    <property type="entry name" value="LRR_dom_sf"/>
</dbReference>
<dbReference type="InterPro" id="IPR042197">
    <property type="entry name" value="Apaf_helical"/>
</dbReference>
<dbReference type="InterPro" id="IPR036390">
    <property type="entry name" value="WH_DNA-bd_sf"/>
</dbReference>
<dbReference type="OrthoDB" id="1415503at2759"/>
<dbReference type="InterPro" id="IPR000157">
    <property type="entry name" value="TIR_dom"/>
</dbReference>
<dbReference type="Gene3D" id="3.40.50.300">
    <property type="entry name" value="P-loop containing nucleotide triphosphate hydrolases"/>
    <property type="match status" value="1"/>
</dbReference>
<proteinExistence type="predicted"/>
<dbReference type="InterPro" id="IPR035897">
    <property type="entry name" value="Toll_tir_struct_dom_sf"/>
</dbReference>
<dbReference type="PROSITE" id="PS50104">
    <property type="entry name" value="TIR"/>
    <property type="match status" value="1"/>
</dbReference>
<dbReference type="Gene3D" id="3.80.10.10">
    <property type="entry name" value="Ribonuclease Inhibitor"/>
    <property type="match status" value="5"/>
</dbReference>
<reference evidence="6" key="1">
    <citation type="submission" date="2018-05" db="EMBL/GenBank/DDBJ databases">
        <title>Draft genome of Mucuna pruriens seed.</title>
        <authorList>
            <person name="Nnadi N.E."/>
            <person name="Vos R."/>
            <person name="Hasami M.H."/>
            <person name="Devisetty U.K."/>
            <person name="Aguiy J.C."/>
        </authorList>
    </citation>
    <scope>NUCLEOTIDE SEQUENCE [LARGE SCALE GENOMIC DNA]</scope>
    <source>
        <strain evidence="6">JCA_2017</strain>
    </source>
</reference>
<dbReference type="InterPro" id="IPR002182">
    <property type="entry name" value="NB-ARC"/>
</dbReference>
<feature type="non-terminal residue" evidence="6">
    <location>
        <position position="1"/>
    </location>
</feature>
<dbReference type="PANTHER" id="PTHR11017">
    <property type="entry name" value="LEUCINE-RICH REPEAT-CONTAINING PROTEIN"/>
    <property type="match status" value="1"/>
</dbReference>
<dbReference type="GO" id="GO:0006952">
    <property type="term" value="P:defense response"/>
    <property type="evidence" value="ECO:0007669"/>
    <property type="project" value="UniProtKB-KW"/>
</dbReference>
<dbReference type="SUPFAM" id="SSF52540">
    <property type="entry name" value="P-loop containing nucleoside triphosphate hydrolases"/>
    <property type="match status" value="1"/>
</dbReference>
<keyword evidence="4" id="KW-0520">NAD</keyword>
<keyword evidence="3" id="KW-0611">Plant defense</keyword>
<sequence>MSDNNTRKKKKKKGHRLPWLVSQPFENNFKSKQIIAFVDDELERGEEIWPSLVKQLKDHPFQELVTILEFREKCGQIVIPVFYNVEPNNEGNFLSCMLNTSAQTNIDFSTLYLFLVMFTNCSSSPFDYNVFKVYNLYTSNNLIYHRLDLDNDDRFHQLDILGSNPCWLKWQFWPKQEKARIVYILAKRLKFLATEIRFLIWKNYPLKSFPEKFSAENFVILKLPYGRMKKVWDGVKINISISLLQFSVNSRNTKITISRRKQKGAEKKPMSDNSVPQTKYDVFVSFRGKDIRRGFLSHFANRQMLEFRIFNILIGTNPVKVACLYLMDGTDCKSHQSLPEIPSSLETLTAKYCSMLQNLPELLLSLENLDVTDCKSLQSLSELPLSLETLNASYCSMLQILPKLHLSLKPVDVTDCKSLQSLQEFSSSLKTLDFQYCRSLQTLPELPLFIKTLSASECIFFKTALFLSTTAEQLEENKKWTLYVCSLSNSEKLKGAEKKPMSDNSAPQTKYDVFVSFRGKDIRQGFLSHLIEAFKRKQINAFVDDKLERGERIWASLVGAIEGSSISLILFSPDYASSRWCLEELVKILECRETYGQIVIPVFYHVQPADVRHQLRSYKSAFAKHATKYKGKVQIWRHAMSQSADLSGIDSSTYSTDAEVLEAIVDLLLSKLAEPLVNSKGLVGINEKIADVESLIRKRKELNDICLVGICGMGGIGKTTLAEEIFYKLRSEYEGSCFLANEREQSSKRGIISLKNEIFSNLLGYVKINTERSLPNDIIRRIGRMEVLIVLDDVNDSNHIQDLLGTLDNFGSGSRIIVTTRDERVLNANKADEIYRLTELSFNEALQLFKLIAFHPSDHQREYDVLSKRMVHYAKGVPLVLKVLAHLLRGKNKEIWKSELVKLEKLPPKEVYEVLKMSYDDLDSKEQQIFLDLACFVLQLHRKVNVDNLKSLLKDDESDNSSVVAVLERLKDKALVTFSEDNFICIHDKLQEMGLEIVRQQSREHPGSASWLWDPNDICEALKNDKNLVSLKELDLNSSQMLKELPDLSKATNLEVLILWGCSQLTELHPSIFSLAKLKKLDLWNCKSLTTVGKYYYHLRGNRYLTHDDCKNLLEFSQMSKNMKEVAPSSFGNLLHVIGSDLKMLPSWLNNLTQLLHLEVSHCTKLQTIPELPQLLKTLDVRNCNSLESIPELPLSLETLAVEKCTLLKTLSEFPPSLKTLAASYCKSLQTLPELPQLIETLNVKYCKSLQTLPELPSSLQTLEVKYCESLQTLPEIPQFITALNFEHCTSLQSLAQLPQFLRTLGVIGCESLQNLPEFPPSLETLQATNCKSLESLPELPPSLKILDVSGCDSLQSLPEFPPSLETLHANNCKSLESLQELPKSLKTLNICDCESLQSLHEVPPSLQILDVKYCKSLESLPELPRVLKTLNVSGCESLQSLPELPQVLKTLNVSGCESLQSLPEFPPSLETLHATNCKSLESLPELPPSLVFLDVSGCESLQSLPELPWSLVTLDASYCESLKSVLVPSMAVEQLKENLRWVEFRNCFNLDEHSLGAIGLIVQINIMKFVKKNLSFTWHRHLKRKYFGIYEVVYVYPGSSVPEWLEYKTTKDNAIFDISFAPPILFPRFIFCLVFGNCQRITKPTIYISISGEGEGEKDRMDMRHLLEVPIESDHVCVVCFKGYFDFLSIRAKNETRFKMQVKIETDDVVAEEVLKGFGVSPIGSLPYS</sequence>
<dbReference type="Gene3D" id="3.40.50.10140">
    <property type="entry name" value="Toll/interleukin-1 receptor homology (TIR) domain"/>
    <property type="match status" value="2"/>
</dbReference>
<keyword evidence="7" id="KW-1185">Reference proteome</keyword>
<evidence type="ECO:0000313" key="7">
    <source>
        <dbReference type="Proteomes" id="UP000257109"/>
    </source>
</evidence>
<comment type="caution">
    <text evidence="6">The sequence shown here is derived from an EMBL/GenBank/DDBJ whole genome shotgun (WGS) entry which is preliminary data.</text>
</comment>
<evidence type="ECO:0000313" key="6">
    <source>
        <dbReference type="EMBL" id="RDX91293.1"/>
    </source>
</evidence>
<dbReference type="PANTHER" id="PTHR11017:SF263">
    <property type="entry name" value="ADP-RIBOSYL CYCLASE_CYCLIC ADP-RIBOSE HYDROLASE"/>
    <property type="match status" value="1"/>
</dbReference>
<dbReference type="EMBL" id="QJKJ01005165">
    <property type="protein sequence ID" value="RDX91293.1"/>
    <property type="molecule type" value="Genomic_DNA"/>
</dbReference>
<feature type="domain" description="TIR" evidence="5">
    <location>
        <begin position="509"/>
        <end position="672"/>
    </location>
</feature>
<dbReference type="SUPFAM" id="SSF52200">
    <property type="entry name" value="Toll/Interleukin receptor TIR domain"/>
    <property type="match status" value="2"/>
</dbReference>
<dbReference type="InterPro" id="IPR027417">
    <property type="entry name" value="P-loop_NTPase"/>
</dbReference>
<dbReference type="GO" id="GO:0043531">
    <property type="term" value="F:ADP binding"/>
    <property type="evidence" value="ECO:0007669"/>
    <property type="project" value="InterPro"/>
</dbReference>
<keyword evidence="2" id="KW-0677">Repeat</keyword>
<name>A0A371GLV6_MUCPR</name>
<keyword evidence="1" id="KW-0433">Leucine-rich repeat</keyword>
<evidence type="ECO:0000259" key="5">
    <source>
        <dbReference type="PROSITE" id="PS50104"/>
    </source>
</evidence>
<dbReference type="SUPFAM" id="SSF46785">
    <property type="entry name" value="Winged helix' DNA-binding domain"/>
    <property type="match status" value="1"/>
</dbReference>
<dbReference type="GO" id="GO:0007165">
    <property type="term" value="P:signal transduction"/>
    <property type="evidence" value="ECO:0007669"/>
    <property type="project" value="InterPro"/>
</dbReference>
<dbReference type="Proteomes" id="UP000257109">
    <property type="component" value="Unassembled WGS sequence"/>
</dbReference>
<evidence type="ECO:0000256" key="4">
    <source>
        <dbReference type="ARBA" id="ARBA00023027"/>
    </source>
</evidence>
<accession>A0A371GLV6</accession>
<evidence type="ECO:0000256" key="1">
    <source>
        <dbReference type="ARBA" id="ARBA00022614"/>
    </source>
</evidence>
<dbReference type="PRINTS" id="PR00364">
    <property type="entry name" value="DISEASERSIST"/>
</dbReference>
<dbReference type="Gene3D" id="1.10.8.430">
    <property type="entry name" value="Helical domain of apoptotic protease-activating factors"/>
    <property type="match status" value="1"/>
</dbReference>
<evidence type="ECO:0000256" key="2">
    <source>
        <dbReference type="ARBA" id="ARBA00022737"/>
    </source>
</evidence>